<reference evidence="5" key="2">
    <citation type="submission" date="2024-05" db="EMBL/GenBank/DDBJ databases">
        <authorList>
            <person name="Mellies J."/>
            <person name="Newton I."/>
        </authorList>
    </citation>
    <scope>NUCLEOTIDE SEQUENCE</scope>
    <source>
        <strain evidence="5">13.2</strain>
    </source>
</reference>
<organism evidence="5">
    <name type="scientific">Pseudomonas sp. 13.2</name>
    <dbReference type="NCBI Taxonomy" id="3144665"/>
    <lineage>
        <taxon>Bacteria</taxon>
        <taxon>Pseudomonadati</taxon>
        <taxon>Pseudomonadota</taxon>
        <taxon>Gammaproteobacteria</taxon>
        <taxon>Pseudomonadales</taxon>
        <taxon>Pseudomonadaceae</taxon>
        <taxon>Pseudomonas</taxon>
    </lineage>
</organism>
<dbReference type="InterPro" id="IPR014030">
    <property type="entry name" value="Ketoacyl_synth_N"/>
</dbReference>
<protein>
    <submittedName>
        <fullName evidence="5">Beta-ketoacyl synthase N-terminal-like domain-containing protein</fullName>
    </submittedName>
</protein>
<dbReference type="GO" id="GO:0004312">
    <property type="term" value="F:fatty acid synthase activity"/>
    <property type="evidence" value="ECO:0007669"/>
    <property type="project" value="TreeGrafter"/>
</dbReference>
<reference evidence="5" key="1">
    <citation type="journal article" date="2019" name="Microbiol. Resour. Announc.">
        <title>Draft Genome Sequences of Five Environmental Bacterial Isolates That Degrade Polyethylene Terephthalate Plastic.</title>
        <authorList>
            <person name="Leon-Zayas R."/>
            <person name="Roberts C."/>
            <person name="Vague M."/>
            <person name="Mellies J.L."/>
        </authorList>
    </citation>
    <scope>NUCLEOTIDE SEQUENCE</scope>
    <source>
        <strain evidence="5">13.2</strain>
    </source>
</reference>
<dbReference type="InterPro" id="IPR020841">
    <property type="entry name" value="PKS_Beta-ketoAc_synthase_dom"/>
</dbReference>
<dbReference type="AlphaFoldDB" id="A0AAU7BJY7"/>
<dbReference type="InterPro" id="IPR016039">
    <property type="entry name" value="Thiolase-like"/>
</dbReference>
<dbReference type="EMBL" id="CP157179">
    <property type="protein sequence ID" value="XBG32952.1"/>
    <property type="molecule type" value="Genomic_DNA"/>
</dbReference>
<accession>A0AAU7BJY7</accession>
<feature type="region of interest" description="Disordered" evidence="3">
    <location>
        <begin position="125"/>
        <end position="149"/>
    </location>
</feature>
<dbReference type="SUPFAM" id="SSF53901">
    <property type="entry name" value="Thiolase-like"/>
    <property type="match status" value="1"/>
</dbReference>
<gene>
    <name evidence="5" type="ORF">ABH853_08095</name>
</gene>
<evidence type="ECO:0000256" key="3">
    <source>
        <dbReference type="SAM" id="MobiDB-lite"/>
    </source>
</evidence>
<evidence type="ECO:0000256" key="2">
    <source>
        <dbReference type="ARBA" id="ARBA00022553"/>
    </source>
</evidence>
<dbReference type="Pfam" id="PF00109">
    <property type="entry name" value="ketoacyl-synt"/>
    <property type="match status" value="1"/>
</dbReference>
<keyword evidence="2" id="KW-0597">Phosphoprotein</keyword>
<evidence type="ECO:0000259" key="4">
    <source>
        <dbReference type="PROSITE" id="PS52004"/>
    </source>
</evidence>
<dbReference type="PANTHER" id="PTHR43775">
    <property type="entry name" value="FATTY ACID SYNTHASE"/>
    <property type="match status" value="1"/>
</dbReference>
<dbReference type="PANTHER" id="PTHR43775:SF37">
    <property type="entry name" value="SI:DKEY-61P9.11"/>
    <property type="match status" value="1"/>
</dbReference>
<proteinExistence type="predicted"/>
<feature type="compositionally biased region" description="Polar residues" evidence="3">
    <location>
        <begin position="125"/>
        <end position="134"/>
    </location>
</feature>
<sequence length="149" mass="16275">MIKRRKVAIVGCAYRFPGSSNAGFWQNLMEGRDLVTQVDPSRWNKREFLHPDKASPASSYTFASGTLGDISAFDAGFFSISPREAAMMDPQQRMLLEMCWETFENAGVSRPACVAATAACTWASPVSSSPTACSRTCRPSMAPRRPATP</sequence>
<dbReference type="PROSITE" id="PS52004">
    <property type="entry name" value="KS3_2"/>
    <property type="match status" value="1"/>
</dbReference>
<dbReference type="SMART" id="SM00825">
    <property type="entry name" value="PKS_KS"/>
    <property type="match status" value="1"/>
</dbReference>
<dbReference type="GO" id="GO:0006633">
    <property type="term" value="P:fatty acid biosynthetic process"/>
    <property type="evidence" value="ECO:0007669"/>
    <property type="project" value="TreeGrafter"/>
</dbReference>
<keyword evidence="1" id="KW-0596">Phosphopantetheine</keyword>
<name>A0AAU7BJY7_9PSED</name>
<evidence type="ECO:0000256" key="1">
    <source>
        <dbReference type="ARBA" id="ARBA00022450"/>
    </source>
</evidence>
<dbReference type="InterPro" id="IPR050091">
    <property type="entry name" value="PKS_NRPS_Biosynth_Enz"/>
</dbReference>
<dbReference type="Gene3D" id="3.40.47.10">
    <property type="match status" value="1"/>
</dbReference>
<evidence type="ECO:0000313" key="5">
    <source>
        <dbReference type="EMBL" id="XBG32952.1"/>
    </source>
</evidence>
<feature type="domain" description="Ketosynthase family 3 (KS3)" evidence="4">
    <location>
        <begin position="4"/>
        <end position="149"/>
    </location>
</feature>